<feature type="compositionally biased region" description="Basic and acidic residues" evidence="2">
    <location>
        <begin position="135"/>
        <end position="153"/>
    </location>
</feature>
<comment type="caution">
    <text evidence="3">The sequence shown here is derived from an EMBL/GenBank/DDBJ whole genome shotgun (WGS) entry which is preliminary data.</text>
</comment>
<feature type="compositionally biased region" description="Basic and acidic residues" evidence="2">
    <location>
        <begin position="165"/>
        <end position="181"/>
    </location>
</feature>
<dbReference type="OrthoDB" id="5122593at2"/>
<feature type="coiled-coil region" evidence="1">
    <location>
        <begin position="23"/>
        <end position="50"/>
    </location>
</feature>
<evidence type="ECO:0000313" key="4">
    <source>
        <dbReference type="Proteomes" id="UP000272015"/>
    </source>
</evidence>
<organism evidence="3 4">
    <name type="scientific">Cryobacterium melibiosiphilum</name>
    <dbReference type="NCBI Taxonomy" id="995039"/>
    <lineage>
        <taxon>Bacteria</taxon>
        <taxon>Bacillati</taxon>
        <taxon>Actinomycetota</taxon>
        <taxon>Actinomycetes</taxon>
        <taxon>Micrococcales</taxon>
        <taxon>Microbacteriaceae</taxon>
        <taxon>Cryobacterium</taxon>
    </lineage>
</organism>
<evidence type="ECO:0000256" key="2">
    <source>
        <dbReference type="SAM" id="MobiDB-lite"/>
    </source>
</evidence>
<feature type="region of interest" description="Disordered" evidence="2">
    <location>
        <begin position="249"/>
        <end position="289"/>
    </location>
</feature>
<dbReference type="RefSeq" id="WP_147364416.1">
    <property type="nucleotide sequence ID" value="NZ_JBHSQA010000034.1"/>
</dbReference>
<dbReference type="EMBL" id="QZVS01000045">
    <property type="protein sequence ID" value="RJT91526.1"/>
    <property type="molecule type" value="Genomic_DNA"/>
</dbReference>
<evidence type="ECO:0008006" key="5">
    <source>
        <dbReference type="Google" id="ProtNLM"/>
    </source>
</evidence>
<gene>
    <name evidence="3" type="ORF">D6T64_01670</name>
</gene>
<sequence length="289" mass="31681">MAEETDGVGETFDDSLRIALTIASQFGERIARLREQLARQREAGASHEARELEARFEAERGAARASLAPVAQPEWWNQATPEDIAGVHETATVWRDFDDVARDADDTITHEVQERYGIDIDSPGADPAAVAAALRDAERDRADAATERQRAGEELTASQLLFANAERHERENREATDRDWNIDDLDGLAGTDLSAGDEHSKQGVEAADVARVERGAGELEYDSSERRERFAASLEGKADQKTINARILADGENAKHPREAVISQSGKAAKPRRSGKSSVQQRDRGGLSR</sequence>
<accession>A0A3A5MZN5</accession>
<keyword evidence="4" id="KW-1185">Reference proteome</keyword>
<evidence type="ECO:0000313" key="3">
    <source>
        <dbReference type="EMBL" id="RJT91526.1"/>
    </source>
</evidence>
<dbReference type="Proteomes" id="UP000272015">
    <property type="component" value="Unassembled WGS sequence"/>
</dbReference>
<dbReference type="AlphaFoldDB" id="A0A3A5MZN5"/>
<evidence type="ECO:0000256" key="1">
    <source>
        <dbReference type="SAM" id="Coils"/>
    </source>
</evidence>
<proteinExistence type="predicted"/>
<name>A0A3A5MZN5_9MICO</name>
<reference evidence="3 4" key="1">
    <citation type="submission" date="2018-09" db="EMBL/GenBank/DDBJ databases">
        <title>Novel species of Cryobacterium.</title>
        <authorList>
            <person name="Liu Q."/>
            <person name="Xin Y.-H."/>
        </authorList>
    </citation>
    <scope>NUCLEOTIDE SEQUENCE [LARGE SCALE GENOMIC DNA]</scope>
    <source>
        <strain evidence="3 4">Hh39</strain>
    </source>
</reference>
<feature type="region of interest" description="Disordered" evidence="2">
    <location>
        <begin position="134"/>
        <end position="184"/>
    </location>
</feature>
<protein>
    <recommendedName>
        <fullName evidence="5">Colicin import membrane protein</fullName>
    </recommendedName>
</protein>
<keyword evidence="1" id="KW-0175">Coiled coil</keyword>